<keyword evidence="4" id="KW-0539">Nucleus</keyword>
<accession>E3LM43</accession>
<dbReference type="PANTHER" id="PTHR10894:SF1">
    <property type="entry name" value="NUCLEOLAR PROTEIN 58"/>
    <property type="match status" value="1"/>
</dbReference>
<comment type="subcellular location">
    <subcellularLocation>
        <location evidence="1">Nucleus</location>
        <location evidence="1">Nucleolus</location>
    </subcellularLocation>
</comment>
<dbReference type="PROSITE" id="PS51358">
    <property type="entry name" value="NOP"/>
    <property type="match status" value="1"/>
</dbReference>
<dbReference type="SUPFAM" id="SSF89124">
    <property type="entry name" value="Nop domain"/>
    <property type="match status" value="1"/>
</dbReference>
<dbReference type="OMA" id="MGMRSNW"/>
<comment type="similarity">
    <text evidence="2">Belongs to the NOP5/NOP56 family.</text>
</comment>
<dbReference type="InterPro" id="IPR045056">
    <property type="entry name" value="Nop56/Nop58"/>
</dbReference>
<dbReference type="FunCoup" id="E3LM43">
    <property type="interactions" value="2689"/>
</dbReference>
<evidence type="ECO:0000256" key="4">
    <source>
        <dbReference type="ARBA" id="ARBA00023242"/>
    </source>
</evidence>
<reference evidence="7" key="1">
    <citation type="submission" date="2007-07" db="EMBL/GenBank/DDBJ databases">
        <title>PCAP assembly of the Caenorhabditis remanei genome.</title>
        <authorList>
            <consortium name="The Caenorhabditis remanei Sequencing Consortium"/>
            <person name="Wilson R.K."/>
        </authorList>
    </citation>
    <scope>NUCLEOTIDE SEQUENCE [LARGE SCALE GENOMIC DNA]</scope>
    <source>
        <strain evidence="7">PB4641</strain>
    </source>
</reference>
<feature type="region of interest" description="Disordered" evidence="5">
    <location>
        <begin position="407"/>
        <end position="426"/>
    </location>
</feature>
<feature type="domain" description="Nop" evidence="6">
    <location>
        <begin position="289"/>
        <end position="410"/>
    </location>
</feature>
<keyword evidence="8" id="KW-1185">Reference proteome</keyword>
<dbReference type="Gene3D" id="1.10.287.4070">
    <property type="match status" value="1"/>
</dbReference>
<feature type="region of interest" description="Disordered" evidence="5">
    <location>
        <begin position="434"/>
        <end position="494"/>
    </location>
</feature>
<dbReference type="OrthoDB" id="6780543at2759"/>
<dbReference type="InterPro" id="IPR002687">
    <property type="entry name" value="Nop_dom"/>
</dbReference>
<evidence type="ECO:0000259" key="6">
    <source>
        <dbReference type="PROSITE" id="PS51358"/>
    </source>
</evidence>
<dbReference type="InterPro" id="IPR012976">
    <property type="entry name" value="NOSIC"/>
</dbReference>
<protein>
    <submittedName>
        <fullName evidence="7">CRE-NOL-5 protein</fullName>
    </submittedName>
</protein>
<dbReference type="InParanoid" id="E3LM43"/>
<name>E3LM43_CAERE</name>
<dbReference type="Pfam" id="PF01798">
    <property type="entry name" value="Nop"/>
    <property type="match status" value="1"/>
</dbReference>
<dbReference type="HOGENOM" id="CLU_015495_5_2_1"/>
<dbReference type="FunFam" id="1.10.246.90:FF:000005">
    <property type="entry name" value="Nucleolar protein 5, putative"/>
    <property type="match status" value="1"/>
</dbReference>
<dbReference type="Gene3D" id="1.10.246.90">
    <property type="entry name" value="Nop domain"/>
    <property type="match status" value="1"/>
</dbReference>
<dbReference type="GO" id="GO:0032040">
    <property type="term" value="C:small-subunit processome"/>
    <property type="evidence" value="ECO:0007669"/>
    <property type="project" value="InterPro"/>
</dbReference>
<sequence length="494" mass="55568">MLVLFEVAAGYAVFKLSNEKKLKNVDNIWEEFNTAEKAQENLQLVSFKKFKTTAGAVEATSEITEGKLSKTLKKLLKSSVDETEKLAVGDAKLGNLIKEKLSLNCVHDSSISELMRGVRAHIEDLLAEHKEEMNAMNLAVAHSLARYKVKFNPEKIDTMIVQAVSLLDDLDKELNNYVMRTREWYGWHFPELGKTIQDHQAYAKVTFNFFPRSIVKTVGMRQNCINTDLSSILPEELEEKVKEDAEISMGTDISEIDLIHIKGLCEQVIELSAYRAQLFDYLKNRMTALAPNLTVLLGELVGARLISHAGSLVSLAKAPASTIQILGAEKALFRALKTKKDTPKYGLIYHAQLITQAPPKVKGKVSMARKLAAKCSLATRIDALSDETATNEIGIECRAALENVLRTESERGPSKKQSFPSHRHDKYEFKSETYEYDAAADAPTSRKHKRFEDNEDNTSAVKKMKIEEVEEDGEPEKKKKKKDKKVKKEDSDEE</sequence>
<evidence type="ECO:0000256" key="2">
    <source>
        <dbReference type="ARBA" id="ARBA00009211"/>
    </source>
</evidence>
<dbReference type="GO" id="GO:0031428">
    <property type="term" value="C:box C/D methylation guide snoRNP complex"/>
    <property type="evidence" value="ECO:0007669"/>
    <property type="project" value="InterPro"/>
</dbReference>
<dbReference type="eggNOG" id="KOG2572">
    <property type="taxonomic scope" value="Eukaryota"/>
</dbReference>
<keyword evidence="3" id="KW-0690">Ribosome biogenesis</keyword>
<dbReference type="InterPro" id="IPR012974">
    <property type="entry name" value="NOP58/56_N"/>
</dbReference>
<dbReference type="GO" id="GO:0042254">
    <property type="term" value="P:ribosome biogenesis"/>
    <property type="evidence" value="ECO:0007669"/>
    <property type="project" value="UniProtKB-KW"/>
</dbReference>
<dbReference type="Proteomes" id="UP000008281">
    <property type="component" value="Unassembled WGS sequence"/>
</dbReference>
<dbReference type="FunFam" id="1.10.287.4070:FF:000001">
    <property type="entry name" value="Probable Nucleolar protein 58"/>
    <property type="match status" value="1"/>
</dbReference>
<dbReference type="SMART" id="SM00931">
    <property type="entry name" value="NOSIC"/>
    <property type="match status" value="1"/>
</dbReference>
<dbReference type="EMBL" id="DS268411">
    <property type="protein sequence ID" value="EFP02868.1"/>
    <property type="molecule type" value="Genomic_DNA"/>
</dbReference>
<evidence type="ECO:0000256" key="3">
    <source>
        <dbReference type="ARBA" id="ARBA00022517"/>
    </source>
</evidence>
<dbReference type="Pfam" id="PF08156">
    <property type="entry name" value="NOP5NT"/>
    <property type="match status" value="1"/>
</dbReference>
<dbReference type="STRING" id="31234.E3LM43"/>
<dbReference type="GO" id="GO:0030515">
    <property type="term" value="F:snoRNA binding"/>
    <property type="evidence" value="ECO:0007669"/>
    <property type="project" value="InterPro"/>
</dbReference>
<dbReference type="AlphaFoldDB" id="E3LM43"/>
<organism evidence="8">
    <name type="scientific">Caenorhabditis remanei</name>
    <name type="common">Caenorhabditis vulgaris</name>
    <dbReference type="NCBI Taxonomy" id="31234"/>
    <lineage>
        <taxon>Eukaryota</taxon>
        <taxon>Metazoa</taxon>
        <taxon>Ecdysozoa</taxon>
        <taxon>Nematoda</taxon>
        <taxon>Chromadorea</taxon>
        <taxon>Rhabditida</taxon>
        <taxon>Rhabditina</taxon>
        <taxon>Rhabditomorpha</taxon>
        <taxon>Rhabditoidea</taxon>
        <taxon>Rhabditidae</taxon>
        <taxon>Peloderinae</taxon>
        <taxon>Caenorhabditis</taxon>
    </lineage>
</organism>
<evidence type="ECO:0000313" key="8">
    <source>
        <dbReference type="Proteomes" id="UP000008281"/>
    </source>
</evidence>
<evidence type="ECO:0000313" key="7">
    <source>
        <dbReference type="EMBL" id="EFP02868.1"/>
    </source>
</evidence>
<gene>
    <name evidence="7" type="primary">Cre-nol-5</name>
    <name evidence="7" type="ORF">CRE_28063</name>
</gene>
<evidence type="ECO:0000256" key="5">
    <source>
        <dbReference type="SAM" id="MobiDB-lite"/>
    </source>
</evidence>
<dbReference type="InterPro" id="IPR042239">
    <property type="entry name" value="Nop_C"/>
</dbReference>
<proteinExistence type="inferred from homology"/>
<evidence type="ECO:0000256" key="1">
    <source>
        <dbReference type="ARBA" id="ARBA00004604"/>
    </source>
</evidence>
<dbReference type="InterPro" id="IPR036070">
    <property type="entry name" value="Nop_dom_sf"/>
</dbReference>
<dbReference type="PANTHER" id="PTHR10894">
    <property type="entry name" value="NUCLEOLAR PROTEIN 5 NUCLEOLAR PROTEIN NOP5 NOP58"/>
    <property type="match status" value="1"/>
</dbReference>